<dbReference type="EMBL" id="JXAL01000034">
    <property type="protein sequence ID" value="KIL34208.1"/>
    <property type="molecule type" value="Genomic_DNA"/>
</dbReference>
<accession>A0ABR5A0K3</accession>
<dbReference type="Gene3D" id="2.130.10.10">
    <property type="entry name" value="YVTN repeat-like/Quinoprotein amine dehydrogenase"/>
    <property type="match status" value="1"/>
</dbReference>
<dbReference type="Proteomes" id="UP000054526">
    <property type="component" value="Unassembled WGS sequence"/>
</dbReference>
<dbReference type="InterPro" id="IPR052025">
    <property type="entry name" value="Xyloglucanase_GH74"/>
</dbReference>
<name>A0ABR5A0K3_9BACL</name>
<dbReference type="PANTHER" id="PTHR43739">
    <property type="entry name" value="XYLOGLUCANASE (EUROFUNG)"/>
    <property type="match status" value="1"/>
</dbReference>
<evidence type="ECO:0000256" key="1">
    <source>
        <dbReference type="ARBA" id="ARBA00022737"/>
    </source>
</evidence>
<dbReference type="InterPro" id="IPR031778">
    <property type="entry name" value="Sortilin_N"/>
</dbReference>
<evidence type="ECO:0000259" key="2">
    <source>
        <dbReference type="Pfam" id="PF15902"/>
    </source>
</evidence>
<reference evidence="3 4" key="1">
    <citation type="submission" date="2014-12" db="EMBL/GenBank/DDBJ databases">
        <title>Draft genome sequence of Cohnella kolymensis strain B-2846.</title>
        <authorList>
            <person name="Karlyshev A.V."/>
            <person name="Kudryashova E.B."/>
        </authorList>
    </citation>
    <scope>NUCLEOTIDE SEQUENCE [LARGE SCALE GENOMIC DNA]</scope>
    <source>
        <strain evidence="3 4">VKM B-2846</strain>
    </source>
</reference>
<dbReference type="PANTHER" id="PTHR43739:SF5">
    <property type="entry name" value="EXO-ALPHA-SIALIDASE"/>
    <property type="match status" value="1"/>
</dbReference>
<protein>
    <recommendedName>
        <fullName evidence="2">Sortilin N-terminal domain-containing protein</fullName>
    </recommendedName>
</protein>
<keyword evidence="1" id="KW-0677">Repeat</keyword>
<sequence length="327" mass="36022">MNASSNCVLYLGTEDGLLVYRVDQSQSLKLVGRGLQGNAVRAIAVHPAQSDHAYIGCGLRGWGLYRTNDYGQQVEKVGFAEQWVWDVVHQPNDPKVIWVGTEPAMIYKSTDDGVSFTALNGIGQVPSRKSWRFFHPPFYSGHIHGIAFHPHNVQQVLAGVEQGALVYSLNGGESWQDTLAGYDLHRISYNPNNAAHVLAGAGEGLLESRDGGMTWHMVPVMKGKYVHGIAFDPFTPGRVYIYADDGDSPLYRSDDEGTVWLPVGKGLFAAKPSDNLALHPRLPDVLFYAADVTSRESIIYYSNDAGMTWSPISDRVPKVWRMKAASL</sequence>
<comment type="caution">
    <text evidence="3">The sequence shown here is derived from an EMBL/GenBank/DDBJ whole genome shotgun (WGS) entry which is preliminary data.</text>
</comment>
<evidence type="ECO:0000313" key="3">
    <source>
        <dbReference type="EMBL" id="KIL34208.1"/>
    </source>
</evidence>
<gene>
    <name evidence="3" type="ORF">SD71_21370</name>
</gene>
<dbReference type="InterPro" id="IPR015943">
    <property type="entry name" value="WD40/YVTN_repeat-like_dom_sf"/>
</dbReference>
<feature type="domain" description="Sortilin N-terminal" evidence="2">
    <location>
        <begin position="206"/>
        <end position="322"/>
    </location>
</feature>
<organism evidence="3 4">
    <name type="scientific">Cohnella kolymensis</name>
    <dbReference type="NCBI Taxonomy" id="1590652"/>
    <lineage>
        <taxon>Bacteria</taxon>
        <taxon>Bacillati</taxon>
        <taxon>Bacillota</taxon>
        <taxon>Bacilli</taxon>
        <taxon>Bacillales</taxon>
        <taxon>Paenibacillaceae</taxon>
        <taxon>Cohnella</taxon>
    </lineage>
</organism>
<dbReference type="CDD" id="cd15482">
    <property type="entry name" value="Sialidase_non-viral"/>
    <property type="match status" value="1"/>
</dbReference>
<dbReference type="SUPFAM" id="SSF110296">
    <property type="entry name" value="Oligoxyloglucan reducing end-specific cellobiohydrolase"/>
    <property type="match status" value="2"/>
</dbReference>
<dbReference type="Pfam" id="PF15902">
    <property type="entry name" value="Sortilin-Vps10"/>
    <property type="match status" value="1"/>
</dbReference>
<evidence type="ECO:0000313" key="4">
    <source>
        <dbReference type="Proteomes" id="UP000054526"/>
    </source>
</evidence>
<keyword evidence="4" id="KW-1185">Reference proteome</keyword>
<proteinExistence type="predicted"/>
<dbReference type="RefSeq" id="WP_041067890.1">
    <property type="nucleotide sequence ID" value="NZ_JXAL01000034.1"/>
</dbReference>